<feature type="domain" description="Ketopantoate reductase N-terminal" evidence="5">
    <location>
        <begin position="4"/>
        <end position="142"/>
    </location>
</feature>
<evidence type="ECO:0000256" key="4">
    <source>
        <dbReference type="RuleBase" id="RU362068"/>
    </source>
</evidence>
<dbReference type="Proteomes" id="UP000490939">
    <property type="component" value="Unassembled WGS sequence"/>
</dbReference>
<keyword evidence="3 4" id="KW-0560">Oxidoreductase</keyword>
<dbReference type="GO" id="GO:0008677">
    <property type="term" value="F:2-dehydropantoate 2-reductase activity"/>
    <property type="evidence" value="ECO:0007669"/>
    <property type="project" value="UniProtKB-EC"/>
</dbReference>
<dbReference type="Gene3D" id="3.40.50.720">
    <property type="entry name" value="NAD(P)-binding Rossmann-like Domain"/>
    <property type="match status" value="1"/>
</dbReference>
<comment type="catalytic activity">
    <reaction evidence="4">
        <text>(R)-pantoate + NADP(+) = 2-dehydropantoate + NADPH + H(+)</text>
        <dbReference type="Rhea" id="RHEA:16233"/>
        <dbReference type="ChEBI" id="CHEBI:11561"/>
        <dbReference type="ChEBI" id="CHEBI:15378"/>
        <dbReference type="ChEBI" id="CHEBI:15980"/>
        <dbReference type="ChEBI" id="CHEBI:57783"/>
        <dbReference type="ChEBI" id="CHEBI:58349"/>
        <dbReference type="EC" id="1.1.1.169"/>
    </reaction>
</comment>
<comment type="function">
    <text evidence="4">Catalyzes the NADPH-dependent reduction of ketopantoate into pantoic acid.</text>
</comment>
<dbReference type="AlphaFoldDB" id="A0A8H3UR15"/>
<dbReference type="SUPFAM" id="SSF51735">
    <property type="entry name" value="NAD(P)-binding Rossmann-fold domains"/>
    <property type="match status" value="1"/>
</dbReference>
<dbReference type="NCBIfam" id="TIGR00745">
    <property type="entry name" value="apbA_panE"/>
    <property type="match status" value="1"/>
</dbReference>
<dbReference type="InterPro" id="IPR003710">
    <property type="entry name" value="ApbA"/>
</dbReference>
<dbReference type="SUPFAM" id="SSF48179">
    <property type="entry name" value="6-phosphogluconate dehydrogenase C-terminal domain-like"/>
    <property type="match status" value="1"/>
</dbReference>
<protein>
    <recommendedName>
        <fullName evidence="4">2-dehydropantoate 2-reductase</fullName>
        <ecNumber evidence="4">1.1.1.169</ecNumber>
    </recommendedName>
    <alternativeName>
        <fullName evidence="4">Ketopantoate reductase</fullName>
    </alternativeName>
</protein>
<evidence type="ECO:0000259" key="6">
    <source>
        <dbReference type="Pfam" id="PF08546"/>
    </source>
</evidence>
<gene>
    <name evidence="7" type="ORF">EG327_008901</name>
</gene>
<keyword evidence="2 4" id="KW-0521">NADP</keyword>
<proteinExistence type="inferred from homology"/>
<evidence type="ECO:0000256" key="1">
    <source>
        <dbReference type="ARBA" id="ARBA00007870"/>
    </source>
</evidence>
<comment type="similarity">
    <text evidence="1 4">Belongs to the ketopantoate reductase family.</text>
</comment>
<feature type="domain" description="Ketopantoate reductase C-terminal" evidence="6">
    <location>
        <begin position="189"/>
        <end position="317"/>
    </location>
</feature>
<accession>A0A8H3UR15</accession>
<dbReference type="InterPro" id="IPR013332">
    <property type="entry name" value="KPR_N"/>
</dbReference>
<dbReference type="InterPro" id="IPR008927">
    <property type="entry name" value="6-PGluconate_DH-like_C_sf"/>
</dbReference>
<dbReference type="InterPro" id="IPR036291">
    <property type="entry name" value="NAD(P)-bd_dom_sf"/>
</dbReference>
<name>A0A8H3UR15_VENIN</name>
<dbReference type="InterPro" id="IPR013328">
    <property type="entry name" value="6PGD_dom2"/>
</dbReference>
<reference evidence="7 8" key="1">
    <citation type="submission" date="2019-07" db="EMBL/GenBank/DDBJ databases">
        <title>Venturia inaequalis Genome Resource.</title>
        <authorList>
            <person name="Lichtner F.J."/>
        </authorList>
    </citation>
    <scope>NUCLEOTIDE SEQUENCE [LARGE SCALE GENOMIC DNA]</scope>
    <source>
        <strain evidence="7 8">DMI_063113</strain>
    </source>
</reference>
<dbReference type="Pfam" id="PF02558">
    <property type="entry name" value="ApbA"/>
    <property type="match status" value="1"/>
</dbReference>
<evidence type="ECO:0000256" key="3">
    <source>
        <dbReference type="ARBA" id="ARBA00023002"/>
    </source>
</evidence>
<dbReference type="EC" id="1.1.1.169" evidence="4"/>
<dbReference type="GO" id="GO:0005737">
    <property type="term" value="C:cytoplasm"/>
    <property type="evidence" value="ECO:0007669"/>
    <property type="project" value="TreeGrafter"/>
</dbReference>
<dbReference type="GO" id="GO:0015940">
    <property type="term" value="P:pantothenate biosynthetic process"/>
    <property type="evidence" value="ECO:0007669"/>
    <property type="project" value="InterPro"/>
</dbReference>
<evidence type="ECO:0000259" key="5">
    <source>
        <dbReference type="Pfam" id="PF02558"/>
    </source>
</evidence>
<evidence type="ECO:0000256" key="2">
    <source>
        <dbReference type="ARBA" id="ARBA00022857"/>
    </source>
</evidence>
<dbReference type="InterPro" id="IPR051402">
    <property type="entry name" value="KPR-Related"/>
</dbReference>
<keyword evidence="8" id="KW-1185">Reference proteome</keyword>
<dbReference type="FunFam" id="1.10.1040.10:FF:000017">
    <property type="entry name" value="2-dehydropantoate 2-reductase"/>
    <property type="match status" value="1"/>
</dbReference>
<evidence type="ECO:0000313" key="8">
    <source>
        <dbReference type="Proteomes" id="UP000490939"/>
    </source>
</evidence>
<dbReference type="InterPro" id="IPR013752">
    <property type="entry name" value="KPA_reductase"/>
</dbReference>
<organism evidence="7 8">
    <name type="scientific">Venturia inaequalis</name>
    <name type="common">Apple scab fungus</name>
    <dbReference type="NCBI Taxonomy" id="5025"/>
    <lineage>
        <taxon>Eukaryota</taxon>
        <taxon>Fungi</taxon>
        <taxon>Dikarya</taxon>
        <taxon>Ascomycota</taxon>
        <taxon>Pezizomycotina</taxon>
        <taxon>Dothideomycetes</taxon>
        <taxon>Pleosporomycetidae</taxon>
        <taxon>Venturiales</taxon>
        <taxon>Venturiaceae</taxon>
        <taxon>Venturia</taxon>
    </lineage>
</organism>
<evidence type="ECO:0000313" key="7">
    <source>
        <dbReference type="EMBL" id="KAE9974083.1"/>
    </source>
</evidence>
<dbReference type="EMBL" id="WNWR01000572">
    <property type="protein sequence ID" value="KAE9974083.1"/>
    <property type="molecule type" value="Genomic_DNA"/>
</dbReference>
<dbReference type="Pfam" id="PF08546">
    <property type="entry name" value="ApbA_C"/>
    <property type="match status" value="1"/>
</dbReference>
<comment type="caution">
    <text evidence="7">The sequence shown here is derived from an EMBL/GenBank/DDBJ whole genome shotgun (WGS) entry which is preliminary data.</text>
</comment>
<dbReference type="PANTHER" id="PTHR21708:SF30">
    <property type="entry name" value="2-DEHYDROPANTOATE 2-REDUCTASE-RELATED"/>
    <property type="match status" value="1"/>
</dbReference>
<sequence length="331" mass="35621">MSKILIFGTGGVGCIYSYVLEKGGAKVTAVCRSNYTAVKEQGITIDSKLWGKVHSSPTPVRTVTEAATHGPFDYILVCSKAFPGTSALIKDAVTPAVTSIILAQNGIGIEEEYHTAYPENTIISGVLYLPTTQTSPGYVSMGPLELFQIGVYPTPSTPPTPSQQSSIEATETFASLFTKGGATCTIHADVQKPRWIKLSANAAWNSMCALTHCDDANLLRSSPGAMQQIRKIMKEVAVLADGVGYPGTITDAEIDKILERMALRLDTGGREPSMLTDVRHSRPMETEAILGNAVRIAARHGIEVQGLDLLYVLLRGKGYSMNPDETWRDIA</sequence>
<dbReference type="PANTHER" id="PTHR21708">
    <property type="entry name" value="PROBABLE 2-DEHYDROPANTOATE 2-REDUCTASE"/>
    <property type="match status" value="1"/>
</dbReference>
<dbReference type="Gene3D" id="1.10.1040.10">
    <property type="entry name" value="N-(1-d-carboxylethyl)-l-norvaline Dehydrogenase, domain 2"/>
    <property type="match status" value="1"/>
</dbReference>